<proteinExistence type="predicted"/>
<evidence type="ECO:0000256" key="1">
    <source>
        <dbReference type="SAM" id="MobiDB-lite"/>
    </source>
</evidence>
<accession>A0A8T3B3J4</accession>
<dbReference type="Proteomes" id="UP000829196">
    <property type="component" value="Unassembled WGS sequence"/>
</dbReference>
<organism evidence="2 3">
    <name type="scientific">Dendrobium nobile</name>
    <name type="common">Orchid</name>
    <dbReference type="NCBI Taxonomy" id="94219"/>
    <lineage>
        <taxon>Eukaryota</taxon>
        <taxon>Viridiplantae</taxon>
        <taxon>Streptophyta</taxon>
        <taxon>Embryophyta</taxon>
        <taxon>Tracheophyta</taxon>
        <taxon>Spermatophyta</taxon>
        <taxon>Magnoliopsida</taxon>
        <taxon>Liliopsida</taxon>
        <taxon>Asparagales</taxon>
        <taxon>Orchidaceae</taxon>
        <taxon>Epidendroideae</taxon>
        <taxon>Malaxideae</taxon>
        <taxon>Dendrobiinae</taxon>
        <taxon>Dendrobium</taxon>
    </lineage>
</organism>
<evidence type="ECO:0000313" key="3">
    <source>
        <dbReference type="Proteomes" id="UP000829196"/>
    </source>
</evidence>
<protein>
    <submittedName>
        <fullName evidence="2">Uncharacterized protein</fullName>
    </submittedName>
</protein>
<keyword evidence="3" id="KW-1185">Reference proteome</keyword>
<feature type="region of interest" description="Disordered" evidence="1">
    <location>
        <begin position="55"/>
        <end position="95"/>
    </location>
</feature>
<feature type="region of interest" description="Disordered" evidence="1">
    <location>
        <begin position="1"/>
        <end position="40"/>
    </location>
</feature>
<comment type="caution">
    <text evidence="2">The sequence shown here is derived from an EMBL/GenBank/DDBJ whole genome shotgun (WGS) entry which is preliminary data.</text>
</comment>
<name>A0A8T3B3J4_DENNO</name>
<evidence type="ECO:0000313" key="2">
    <source>
        <dbReference type="EMBL" id="KAI0501065.1"/>
    </source>
</evidence>
<dbReference type="AlphaFoldDB" id="A0A8T3B3J4"/>
<dbReference type="EMBL" id="JAGYWB010000013">
    <property type="protein sequence ID" value="KAI0501065.1"/>
    <property type="molecule type" value="Genomic_DNA"/>
</dbReference>
<reference evidence="2" key="1">
    <citation type="journal article" date="2022" name="Front. Genet.">
        <title>Chromosome-Scale Assembly of the Dendrobium nobile Genome Provides Insights Into the Molecular Mechanism of the Biosynthesis of the Medicinal Active Ingredient of Dendrobium.</title>
        <authorList>
            <person name="Xu Q."/>
            <person name="Niu S.-C."/>
            <person name="Li K.-L."/>
            <person name="Zheng P.-J."/>
            <person name="Zhang X.-J."/>
            <person name="Jia Y."/>
            <person name="Liu Y."/>
            <person name="Niu Y.-X."/>
            <person name="Yu L.-H."/>
            <person name="Chen D.-F."/>
            <person name="Zhang G.-Q."/>
        </authorList>
    </citation>
    <scope>NUCLEOTIDE SEQUENCE</scope>
    <source>
        <tissue evidence="2">Leaf</tissue>
    </source>
</reference>
<sequence>MVSRQAAWVRRNTKSEQEASPTYLIPGSGPRTHPIAAPIDEEEKRIRRYWSAMSEAKTANKDGETDEDGETVLEARWESRKSGGPALGSRNTERS</sequence>
<gene>
    <name evidence="2" type="ORF">KFK09_019283</name>
</gene>